<sequence>MPRDPSPYTLRAALRRQAVLVAALLALAVIIVIGATGHAPLAGMLLAIELAVLALLRAVLPTHRVGALAVRPRPVDVTMLLGLAIGLAFLSGTPNL</sequence>
<evidence type="ECO:0000313" key="3">
    <source>
        <dbReference type="Proteomes" id="UP000195981"/>
    </source>
</evidence>
<dbReference type="Pfam" id="PF11222">
    <property type="entry name" value="DUF3017"/>
    <property type="match status" value="1"/>
</dbReference>
<gene>
    <name evidence="2" type="ORF">FM110_05745</name>
</gene>
<evidence type="ECO:0000313" key="2">
    <source>
        <dbReference type="EMBL" id="SLM90887.1"/>
    </source>
</evidence>
<dbReference type="RefSeq" id="WP_087103513.1">
    <property type="nucleotide sequence ID" value="NZ_FWFG01000051.1"/>
</dbReference>
<protein>
    <recommendedName>
        <fullName evidence="4">DUF3017 domain-containing protein</fullName>
    </recommendedName>
</protein>
<dbReference type="OrthoDB" id="4411540at2"/>
<keyword evidence="1" id="KW-0472">Membrane</keyword>
<keyword evidence="1" id="KW-0812">Transmembrane</keyword>
<name>A0A1X6WYJ9_9MICO</name>
<reference evidence="2 3" key="1">
    <citation type="submission" date="2017-02" db="EMBL/GenBank/DDBJ databases">
        <authorList>
            <person name="Peterson S.W."/>
        </authorList>
    </citation>
    <scope>NUCLEOTIDE SEQUENCE [LARGE SCALE GENOMIC DNA]</scope>
    <source>
        <strain evidence="2 3">CIP104813</strain>
    </source>
</reference>
<keyword evidence="1" id="KW-1133">Transmembrane helix</keyword>
<organism evidence="2 3">
    <name type="scientific">Brachybacterium nesterenkovii</name>
    <dbReference type="NCBI Taxonomy" id="47847"/>
    <lineage>
        <taxon>Bacteria</taxon>
        <taxon>Bacillati</taxon>
        <taxon>Actinomycetota</taxon>
        <taxon>Actinomycetes</taxon>
        <taxon>Micrococcales</taxon>
        <taxon>Dermabacteraceae</taxon>
        <taxon>Brachybacterium</taxon>
    </lineage>
</organism>
<feature type="transmembrane region" description="Helical" evidence="1">
    <location>
        <begin position="18"/>
        <end position="35"/>
    </location>
</feature>
<proteinExistence type="predicted"/>
<dbReference type="InterPro" id="IPR021385">
    <property type="entry name" value="DUF3017"/>
</dbReference>
<evidence type="ECO:0000256" key="1">
    <source>
        <dbReference type="SAM" id="Phobius"/>
    </source>
</evidence>
<evidence type="ECO:0008006" key="4">
    <source>
        <dbReference type="Google" id="ProtNLM"/>
    </source>
</evidence>
<accession>A0A1X6WYJ9</accession>
<dbReference type="AlphaFoldDB" id="A0A1X6WYJ9"/>
<keyword evidence="3" id="KW-1185">Reference proteome</keyword>
<feature type="transmembrane region" description="Helical" evidence="1">
    <location>
        <begin position="41"/>
        <end position="60"/>
    </location>
</feature>
<dbReference type="EMBL" id="FWFG01000051">
    <property type="protein sequence ID" value="SLM90887.1"/>
    <property type="molecule type" value="Genomic_DNA"/>
</dbReference>
<dbReference type="Proteomes" id="UP000195981">
    <property type="component" value="Unassembled WGS sequence"/>
</dbReference>
<feature type="transmembrane region" description="Helical" evidence="1">
    <location>
        <begin position="72"/>
        <end position="90"/>
    </location>
</feature>